<feature type="region of interest" description="Disordered" evidence="1">
    <location>
        <begin position="65"/>
        <end position="158"/>
    </location>
</feature>
<sequence length="496" mass="52721">MHYNHRWSGCVARFHFVRRLFVGDYSSRRSSETAAFTSSSGSRTSFSTSSGSVLVTSALGGVSSGITSNDSTGTVSNSASSTTNGGSSNTISNGSSNTISNGSSNTISNGSSSTVSNFPSGTSSGSSPNGAVNSSGSSGSGSASSSGNGVASSPGSILSSSTTLDVYDVITDNALQDYCTTFLGYFSPSTAVSSTVYTSTYTVTTTNTTTTTTTATETLTTTIYYSTTYTPGSRHRKNLEYDGYRYPYMHERDPTPSQLMNYPSSAIASGCLRAITSPTETATSYDVTSTYPTLSVTSIFTSTSISVFTEVPVVSAIETIAGYQAYAMWDATDNGDEGPFQGYNNIGWQYQYYSMTADIYQFTVNNVADKVSYMTVNYEPNTGFWYYTASISGEIFYLCQQKIQESMADYMVLLVADSAFLGGAGDYSALAYEYYPADNEGNLANGEYYSDGLLLRLCSNIVYAWPSSLDTTYNVNCGKLGSIWSIRGIDTDGNPA</sequence>
<dbReference type="Proteomes" id="UP001365542">
    <property type="component" value="Unassembled WGS sequence"/>
</dbReference>
<protein>
    <submittedName>
        <fullName evidence="2">Uncharacterized protein</fullName>
    </submittedName>
</protein>
<proteinExistence type="predicted"/>
<dbReference type="AlphaFoldDB" id="A0AAV9X130"/>
<evidence type="ECO:0000313" key="2">
    <source>
        <dbReference type="EMBL" id="KAK6530301.1"/>
    </source>
</evidence>
<organism evidence="2 3">
    <name type="scientific">Orbilia ellipsospora</name>
    <dbReference type="NCBI Taxonomy" id="2528407"/>
    <lineage>
        <taxon>Eukaryota</taxon>
        <taxon>Fungi</taxon>
        <taxon>Dikarya</taxon>
        <taxon>Ascomycota</taxon>
        <taxon>Pezizomycotina</taxon>
        <taxon>Orbiliomycetes</taxon>
        <taxon>Orbiliales</taxon>
        <taxon>Orbiliaceae</taxon>
        <taxon>Orbilia</taxon>
    </lineage>
</organism>
<evidence type="ECO:0000313" key="3">
    <source>
        <dbReference type="Proteomes" id="UP001365542"/>
    </source>
</evidence>
<comment type="caution">
    <text evidence="2">The sequence shown here is derived from an EMBL/GenBank/DDBJ whole genome shotgun (WGS) entry which is preliminary data.</text>
</comment>
<name>A0AAV9X130_9PEZI</name>
<dbReference type="EMBL" id="JAVHJO010000013">
    <property type="protein sequence ID" value="KAK6530301.1"/>
    <property type="molecule type" value="Genomic_DNA"/>
</dbReference>
<accession>A0AAV9X130</accession>
<reference evidence="2 3" key="1">
    <citation type="submission" date="2019-10" db="EMBL/GenBank/DDBJ databases">
        <authorList>
            <person name="Palmer J.M."/>
        </authorList>
    </citation>
    <scope>NUCLEOTIDE SEQUENCE [LARGE SCALE GENOMIC DNA]</scope>
    <source>
        <strain evidence="2 3">TWF694</strain>
    </source>
</reference>
<keyword evidence="3" id="KW-1185">Reference proteome</keyword>
<gene>
    <name evidence="2" type="ORF">TWF694_003662</name>
</gene>
<evidence type="ECO:0000256" key="1">
    <source>
        <dbReference type="SAM" id="MobiDB-lite"/>
    </source>
</evidence>